<feature type="non-terminal residue" evidence="1">
    <location>
        <position position="1"/>
    </location>
</feature>
<gene>
    <name evidence="1" type="ORF">K443DRAFT_56807</name>
</gene>
<keyword evidence="2" id="KW-1185">Reference proteome</keyword>
<protein>
    <submittedName>
        <fullName evidence="1">Uncharacterized protein</fullName>
    </submittedName>
</protein>
<dbReference type="HOGENOM" id="CLU_2831614_0_0_1"/>
<sequence>KAGLGNSPLTSLDSEPFNLTWALNLLKVHTIQRIKHLAHCQTCLREPPSFDIPPLPGLLKMEKRCTEHG</sequence>
<reference evidence="2" key="2">
    <citation type="submission" date="2015-01" db="EMBL/GenBank/DDBJ databases">
        <title>Evolutionary Origins and Diversification of the Mycorrhizal Mutualists.</title>
        <authorList>
            <consortium name="DOE Joint Genome Institute"/>
            <consortium name="Mycorrhizal Genomics Consortium"/>
            <person name="Kohler A."/>
            <person name="Kuo A."/>
            <person name="Nagy L.G."/>
            <person name="Floudas D."/>
            <person name="Copeland A."/>
            <person name="Barry K.W."/>
            <person name="Cichocki N."/>
            <person name="Veneault-Fourrey C."/>
            <person name="LaButti K."/>
            <person name="Lindquist E.A."/>
            <person name="Lipzen A."/>
            <person name="Lundell T."/>
            <person name="Morin E."/>
            <person name="Murat C."/>
            <person name="Riley R."/>
            <person name="Ohm R."/>
            <person name="Sun H."/>
            <person name="Tunlid A."/>
            <person name="Henrissat B."/>
            <person name="Grigoriev I.V."/>
            <person name="Hibbett D.S."/>
            <person name="Martin F."/>
        </authorList>
    </citation>
    <scope>NUCLEOTIDE SEQUENCE [LARGE SCALE GENOMIC DNA]</scope>
    <source>
        <strain evidence="2">LaAM-08-1</strain>
    </source>
</reference>
<name>A0A0C9X6W3_9AGAR</name>
<proteinExistence type="predicted"/>
<dbReference type="Proteomes" id="UP000054477">
    <property type="component" value="Unassembled WGS sequence"/>
</dbReference>
<dbReference type="AlphaFoldDB" id="A0A0C9X6W3"/>
<feature type="non-terminal residue" evidence="1">
    <location>
        <position position="69"/>
    </location>
</feature>
<organism evidence="1 2">
    <name type="scientific">Laccaria amethystina LaAM-08-1</name>
    <dbReference type="NCBI Taxonomy" id="1095629"/>
    <lineage>
        <taxon>Eukaryota</taxon>
        <taxon>Fungi</taxon>
        <taxon>Dikarya</taxon>
        <taxon>Basidiomycota</taxon>
        <taxon>Agaricomycotina</taxon>
        <taxon>Agaricomycetes</taxon>
        <taxon>Agaricomycetidae</taxon>
        <taxon>Agaricales</taxon>
        <taxon>Agaricineae</taxon>
        <taxon>Hydnangiaceae</taxon>
        <taxon>Laccaria</taxon>
    </lineage>
</organism>
<reference evidence="1 2" key="1">
    <citation type="submission" date="2014-04" db="EMBL/GenBank/DDBJ databases">
        <authorList>
            <consortium name="DOE Joint Genome Institute"/>
            <person name="Kuo A."/>
            <person name="Kohler A."/>
            <person name="Nagy L.G."/>
            <person name="Floudas D."/>
            <person name="Copeland A."/>
            <person name="Barry K.W."/>
            <person name="Cichocki N."/>
            <person name="Veneault-Fourrey C."/>
            <person name="LaButti K."/>
            <person name="Lindquist E.A."/>
            <person name="Lipzen A."/>
            <person name="Lundell T."/>
            <person name="Morin E."/>
            <person name="Murat C."/>
            <person name="Sun H."/>
            <person name="Tunlid A."/>
            <person name="Henrissat B."/>
            <person name="Grigoriev I.V."/>
            <person name="Hibbett D.S."/>
            <person name="Martin F."/>
            <person name="Nordberg H.P."/>
            <person name="Cantor M.N."/>
            <person name="Hua S.X."/>
        </authorList>
    </citation>
    <scope>NUCLEOTIDE SEQUENCE [LARGE SCALE GENOMIC DNA]</scope>
    <source>
        <strain evidence="1 2">LaAM-08-1</strain>
    </source>
</reference>
<evidence type="ECO:0000313" key="1">
    <source>
        <dbReference type="EMBL" id="KIJ97048.1"/>
    </source>
</evidence>
<dbReference type="EMBL" id="KN838703">
    <property type="protein sequence ID" value="KIJ97048.1"/>
    <property type="molecule type" value="Genomic_DNA"/>
</dbReference>
<accession>A0A0C9X6W3</accession>
<evidence type="ECO:0000313" key="2">
    <source>
        <dbReference type="Proteomes" id="UP000054477"/>
    </source>
</evidence>